<gene>
    <name evidence="9" type="ORF">CODIS_25840</name>
</gene>
<evidence type="ECO:0000256" key="3">
    <source>
        <dbReference type="ARBA" id="ARBA00022452"/>
    </source>
</evidence>
<dbReference type="AlphaFoldDB" id="A0A7Z0VK18"/>
<dbReference type="GO" id="GO:0009279">
    <property type="term" value="C:cell outer membrane"/>
    <property type="evidence" value="ECO:0007669"/>
    <property type="project" value="UniProtKB-SubCell"/>
</dbReference>
<accession>A0A7Z0VK18</accession>
<keyword evidence="6 8" id="KW-0472">Membrane</keyword>
<evidence type="ECO:0000256" key="7">
    <source>
        <dbReference type="ARBA" id="ARBA00023237"/>
    </source>
</evidence>
<evidence type="ECO:0000256" key="1">
    <source>
        <dbReference type="ARBA" id="ARBA00004571"/>
    </source>
</evidence>
<comment type="subcellular location">
    <subcellularLocation>
        <location evidence="1">Cell outer membrane</location>
        <topology evidence="1">Multi-pass membrane protein</topology>
    </subcellularLocation>
</comment>
<protein>
    <submittedName>
        <fullName evidence="9">Long-chain fatty acid outer membrane transporter</fullName>
    </submittedName>
</protein>
<dbReference type="PANTHER" id="PTHR35093">
    <property type="entry name" value="OUTER MEMBRANE PROTEIN NMB0088-RELATED"/>
    <property type="match status" value="1"/>
</dbReference>
<evidence type="ECO:0000313" key="10">
    <source>
        <dbReference type="Proteomes" id="UP000094769"/>
    </source>
</evidence>
<organism evidence="9 10">
    <name type="scientific">Candidatus Thiodiazotropha endolucinida</name>
    <dbReference type="NCBI Taxonomy" id="1655433"/>
    <lineage>
        <taxon>Bacteria</taxon>
        <taxon>Pseudomonadati</taxon>
        <taxon>Pseudomonadota</taxon>
        <taxon>Gammaproteobacteria</taxon>
        <taxon>Chromatiales</taxon>
        <taxon>Sedimenticolaceae</taxon>
        <taxon>Candidatus Thiodiazotropha</taxon>
    </lineage>
</organism>
<dbReference type="EMBL" id="MARB01000014">
    <property type="protein sequence ID" value="ODJ87067.1"/>
    <property type="molecule type" value="Genomic_DNA"/>
</dbReference>
<dbReference type="SUPFAM" id="SSF56935">
    <property type="entry name" value="Porins"/>
    <property type="match status" value="1"/>
</dbReference>
<evidence type="ECO:0000256" key="4">
    <source>
        <dbReference type="ARBA" id="ARBA00022692"/>
    </source>
</evidence>
<dbReference type="InterPro" id="IPR005017">
    <property type="entry name" value="OMPP1/FadL/TodX"/>
</dbReference>
<dbReference type="GO" id="GO:0015483">
    <property type="term" value="F:long-chain fatty acid transporting porin activity"/>
    <property type="evidence" value="ECO:0007669"/>
    <property type="project" value="TreeGrafter"/>
</dbReference>
<evidence type="ECO:0000256" key="2">
    <source>
        <dbReference type="ARBA" id="ARBA00008163"/>
    </source>
</evidence>
<dbReference type="Gene3D" id="2.40.160.60">
    <property type="entry name" value="Outer membrane protein transport protein (OMPP1/FadL/TodX)"/>
    <property type="match status" value="1"/>
</dbReference>
<keyword evidence="8" id="KW-1133">Transmembrane helix</keyword>
<feature type="transmembrane region" description="Helical" evidence="8">
    <location>
        <begin position="17"/>
        <end position="34"/>
    </location>
</feature>
<dbReference type="Pfam" id="PF03349">
    <property type="entry name" value="Toluene_X"/>
    <property type="match status" value="1"/>
</dbReference>
<comment type="similarity">
    <text evidence="2">Belongs to the OmpP1/FadL family.</text>
</comment>
<keyword evidence="4 8" id="KW-0812">Transmembrane</keyword>
<comment type="caution">
    <text evidence="9">The sequence shown here is derived from an EMBL/GenBank/DDBJ whole genome shotgun (WGS) entry which is preliminary data.</text>
</comment>
<evidence type="ECO:0000256" key="8">
    <source>
        <dbReference type="SAM" id="Phobius"/>
    </source>
</evidence>
<proteinExistence type="inferred from homology"/>
<dbReference type="PANTHER" id="PTHR35093:SF8">
    <property type="entry name" value="OUTER MEMBRANE PROTEIN NMB0088-RELATED"/>
    <property type="match status" value="1"/>
</dbReference>
<keyword evidence="10" id="KW-1185">Reference proteome</keyword>
<keyword evidence="5" id="KW-0732">Signal</keyword>
<name>A0A7Z0VK18_9GAMM</name>
<sequence>MYIAIGLDHHRARAVSHYLYLLGNFIMAVSFLLGRRSTVTHRLSRFIGLVLIMSVSHTAHATNGYSPTGFGTTNKGMAGAGVAFPQDTIAAATNPAGMGLLGHRTDLGVALFSPSDRGFTANNDALSPMQIPAGKYTSENDIFLVPHVGWNRPLDEHSSIGISVGGNGGMNTEYDSAVFGNFGAAFGIPTSSPTGVDFAQLFLGVTYARKVSEGHWLGIMPIVAVQRFKAEGLEPFDNPMATTATGKVTNNGYDQSWGYGVRIGWLGRVNDRLSLGASYQSRLYMSEFDDYEGLFAEQGDFDTPSTWVIGLSYVASPTVTLTLDYQYINYGEVRSLANSNDVNFFANPSQRLGSDQGLGFGWDDMGIWKLGVQWKYDPQWTFRAGYSRADELFEGGQALFNVLAPATIRDHLSFGTTFSFNKMNQINLSLTRALNEKIEGSNPVFTPGQTGSVEMEQWELELSWAHHF</sequence>
<dbReference type="Proteomes" id="UP000094769">
    <property type="component" value="Unassembled WGS sequence"/>
</dbReference>
<reference evidence="9 10" key="1">
    <citation type="submission" date="2016-06" db="EMBL/GenBank/DDBJ databases">
        <title>Genome sequence of endosymbiont of Candidatus Endolucinida thiodiazotropha.</title>
        <authorList>
            <person name="Poehlein A."/>
            <person name="Koenig S."/>
            <person name="Heiden S.E."/>
            <person name="Thuermer A."/>
            <person name="Voget S."/>
            <person name="Daniel R."/>
            <person name="Markert S."/>
            <person name="Gros O."/>
            <person name="Schweder T."/>
        </authorList>
    </citation>
    <scope>NUCLEOTIDE SEQUENCE [LARGE SCALE GENOMIC DNA]</scope>
    <source>
        <strain evidence="9 10">COS</strain>
    </source>
</reference>
<evidence type="ECO:0000256" key="6">
    <source>
        <dbReference type="ARBA" id="ARBA00023136"/>
    </source>
</evidence>
<evidence type="ECO:0000313" key="9">
    <source>
        <dbReference type="EMBL" id="ODJ87067.1"/>
    </source>
</evidence>
<keyword evidence="7" id="KW-0998">Cell outer membrane</keyword>
<keyword evidence="3" id="KW-1134">Transmembrane beta strand</keyword>
<evidence type="ECO:0000256" key="5">
    <source>
        <dbReference type="ARBA" id="ARBA00022729"/>
    </source>
</evidence>
<feature type="transmembrane region" description="Helical" evidence="8">
    <location>
        <begin position="46"/>
        <end position="65"/>
    </location>
</feature>